<feature type="compositionally biased region" description="Basic and acidic residues" evidence="1">
    <location>
        <begin position="100"/>
        <end position="112"/>
    </location>
</feature>
<keyword evidence="3" id="KW-1185">Reference proteome</keyword>
<comment type="caution">
    <text evidence="2">The sequence shown here is derived from an EMBL/GenBank/DDBJ whole genome shotgun (WGS) entry which is preliminary data.</text>
</comment>
<evidence type="ECO:0000313" key="3">
    <source>
        <dbReference type="Proteomes" id="UP001420932"/>
    </source>
</evidence>
<dbReference type="Proteomes" id="UP001420932">
    <property type="component" value="Unassembled WGS sequence"/>
</dbReference>
<accession>A0AAP0DZR8</accession>
<feature type="compositionally biased region" description="Basic and acidic residues" evidence="1">
    <location>
        <begin position="119"/>
        <end position="143"/>
    </location>
</feature>
<organism evidence="2 3">
    <name type="scientific">Stephania yunnanensis</name>
    <dbReference type="NCBI Taxonomy" id="152371"/>
    <lineage>
        <taxon>Eukaryota</taxon>
        <taxon>Viridiplantae</taxon>
        <taxon>Streptophyta</taxon>
        <taxon>Embryophyta</taxon>
        <taxon>Tracheophyta</taxon>
        <taxon>Spermatophyta</taxon>
        <taxon>Magnoliopsida</taxon>
        <taxon>Ranunculales</taxon>
        <taxon>Menispermaceae</taxon>
        <taxon>Menispermoideae</taxon>
        <taxon>Cissampelideae</taxon>
        <taxon>Stephania</taxon>
    </lineage>
</organism>
<dbReference type="EMBL" id="JBBNAF010000018">
    <property type="protein sequence ID" value="KAK9082505.1"/>
    <property type="molecule type" value="Genomic_DNA"/>
</dbReference>
<proteinExistence type="predicted"/>
<protein>
    <submittedName>
        <fullName evidence="2">Uncharacterized protein</fullName>
    </submittedName>
</protein>
<dbReference type="AlphaFoldDB" id="A0AAP0DZR8"/>
<feature type="region of interest" description="Disordered" evidence="1">
    <location>
        <begin position="100"/>
        <end position="176"/>
    </location>
</feature>
<evidence type="ECO:0000256" key="1">
    <source>
        <dbReference type="SAM" id="MobiDB-lite"/>
    </source>
</evidence>
<sequence length="176" mass="20525">MKLDARETSWVQRAISEVIGKQQWVRRSFRGDSGMLIFQTLENHLGKVMRIWRVADRGWDTILLPGDTGKGWTTFLNGLVSEDEVAPIQVHLPYNCASESHNRGEARREGEHSGYATRKIRDGRERQGSPLREERRGGDDRRFQSRPLAKRNFEDEREAPIRQLRQQRRTEDKNGK</sequence>
<gene>
    <name evidence="2" type="ORF">Syun_031287</name>
</gene>
<name>A0AAP0DZR8_9MAGN</name>
<evidence type="ECO:0000313" key="2">
    <source>
        <dbReference type="EMBL" id="KAK9082505.1"/>
    </source>
</evidence>
<feature type="compositionally biased region" description="Basic and acidic residues" evidence="1">
    <location>
        <begin position="151"/>
        <end position="160"/>
    </location>
</feature>
<reference evidence="2 3" key="1">
    <citation type="submission" date="2024-01" db="EMBL/GenBank/DDBJ databases">
        <title>Genome assemblies of Stephania.</title>
        <authorList>
            <person name="Yang L."/>
        </authorList>
    </citation>
    <scope>NUCLEOTIDE SEQUENCE [LARGE SCALE GENOMIC DNA]</scope>
    <source>
        <strain evidence="2">YNDBR</strain>
        <tissue evidence="2">Leaf</tissue>
    </source>
</reference>